<accession>A0A5C3FG28</accession>
<dbReference type="SUPFAM" id="SSF63748">
    <property type="entry name" value="Tudor/PWWP/MBT"/>
    <property type="match status" value="1"/>
</dbReference>
<dbReference type="CDD" id="cd05840">
    <property type="entry name" value="PWWP_ScIOC4-like"/>
    <property type="match status" value="1"/>
</dbReference>
<evidence type="ECO:0000313" key="3">
    <source>
        <dbReference type="EMBL" id="SPO43362.1"/>
    </source>
</evidence>
<dbReference type="InterPro" id="IPR035503">
    <property type="entry name" value="IOC4-like_PWWP"/>
</dbReference>
<protein>
    <recommendedName>
        <fullName evidence="2">PWWP domain-containing protein</fullName>
    </recommendedName>
</protein>
<feature type="compositionally biased region" description="Basic and acidic residues" evidence="1">
    <location>
        <begin position="206"/>
        <end position="221"/>
    </location>
</feature>
<dbReference type="OrthoDB" id="62853at2759"/>
<name>A0A5C3FG28_PSEA2</name>
<evidence type="ECO:0000313" key="4">
    <source>
        <dbReference type="Proteomes" id="UP000325008"/>
    </source>
</evidence>
<evidence type="ECO:0000256" key="1">
    <source>
        <dbReference type="SAM" id="MobiDB-lite"/>
    </source>
</evidence>
<dbReference type="AlphaFoldDB" id="A0A5C3FG28"/>
<dbReference type="EMBL" id="OOIQ01000002">
    <property type="protein sequence ID" value="SPO43362.1"/>
    <property type="molecule type" value="Genomic_DNA"/>
</dbReference>
<dbReference type="Pfam" id="PF00855">
    <property type="entry name" value="PWWP"/>
    <property type="match status" value="1"/>
</dbReference>
<proteinExistence type="predicted"/>
<dbReference type="Gene3D" id="1.20.930.10">
    <property type="entry name" value="Conserved domain common to transcription factors TFIIS, elongin A, CRSP70"/>
    <property type="match status" value="1"/>
</dbReference>
<sequence>MSTTEKKSKENQLNRSSHKFQVNDVVLAKIRGFPAWPGIVMDDANVPSAVLKERPSIKHRDLYTIRFFPAADYHWAFSKDLELLNADKIDAFLAGPNRKKGDLRQAYELARDPTSWNEEQNTIVKNYEKSLQDAAEEEEENQDQLEEDEEDEGEEEEASSKKRKRSAEGGKVRESADKRKKVKAAEAAGKPKAEKPSSKVGAGANGEDKSEELLDPETKKVKEWRHKVQKAFLAKDSTIHADDMPAADATFKVIEEFDGMTAEHLRTTKIGKVMKRIMQLGDIPREDDFRFKERAEKLCARWGAIMAGGGDAHKDTPGDDSVAEPAKENGDASTHAPEAAKPKPEADDTPSAPAAESS</sequence>
<gene>
    <name evidence="3" type="ORF">PSANT_01046</name>
</gene>
<reference evidence="3" key="1">
    <citation type="submission" date="2018-03" db="EMBL/GenBank/DDBJ databases">
        <authorList>
            <person name="Guldener U."/>
        </authorList>
    </citation>
    <scope>NUCLEOTIDE SEQUENCE [LARGE SCALE GENOMIC DNA]</scope>
    <source>
        <strain evidence="3">ATCC34888</strain>
    </source>
</reference>
<dbReference type="InterPro" id="IPR000313">
    <property type="entry name" value="PWWP_dom"/>
</dbReference>
<evidence type="ECO:0000259" key="2">
    <source>
        <dbReference type="PROSITE" id="PS50812"/>
    </source>
</evidence>
<feature type="compositionally biased region" description="Acidic residues" evidence="1">
    <location>
        <begin position="134"/>
        <end position="157"/>
    </location>
</feature>
<dbReference type="SMART" id="SM00293">
    <property type="entry name" value="PWWP"/>
    <property type="match status" value="1"/>
</dbReference>
<dbReference type="InterPro" id="IPR035441">
    <property type="entry name" value="TFIIS/LEDGF_dom_sf"/>
</dbReference>
<dbReference type="InterPro" id="IPR017923">
    <property type="entry name" value="TFIIS_N"/>
</dbReference>
<dbReference type="Pfam" id="PF08711">
    <property type="entry name" value="Med26"/>
    <property type="match status" value="1"/>
</dbReference>
<comment type="caution">
    <text evidence="3">The sequence shown here is derived from an EMBL/GenBank/DDBJ whole genome shotgun (WGS) entry which is preliminary data.</text>
</comment>
<dbReference type="Proteomes" id="UP000325008">
    <property type="component" value="Unassembled WGS sequence"/>
</dbReference>
<dbReference type="Gene3D" id="2.30.30.140">
    <property type="match status" value="1"/>
</dbReference>
<organism evidence="3 4">
    <name type="scientific">Pseudozyma antarctica</name>
    <name type="common">Yeast</name>
    <name type="synonym">Candida antarctica</name>
    <dbReference type="NCBI Taxonomy" id="84753"/>
    <lineage>
        <taxon>Eukaryota</taxon>
        <taxon>Fungi</taxon>
        <taxon>Dikarya</taxon>
        <taxon>Basidiomycota</taxon>
        <taxon>Ustilaginomycotina</taxon>
        <taxon>Ustilaginomycetes</taxon>
        <taxon>Ustilaginales</taxon>
        <taxon>Ustilaginaceae</taxon>
        <taxon>Moesziomyces</taxon>
    </lineage>
</organism>
<feature type="domain" description="PWWP" evidence="2">
    <location>
        <begin position="22"/>
        <end position="86"/>
    </location>
</feature>
<dbReference type="PROSITE" id="PS50812">
    <property type="entry name" value="PWWP"/>
    <property type="match status" value="1"/>
</dbReference>
<feature type="region of interest" description="Disordered" evidence="1">
    <location>
        <begin position="132"/>
        <end position="221"/>
    </location>
</feature>
<feature type="region of interest" description="Disordered" evidence="1">
    <location>
        <begin position="306"/>
        <end position="358"/>
    </location>
</feature>
<feature type="compositionally biased region" description="Basic and acidic residues" evidence="1">
    <location>
        <begin position="166"/>
        <end position="177"/>
    </location>
</feature>
<dbReference type="RefSeq" id="XP_014659008.1">
    <property type="nucleotide sequence ID" value="XM_014803522.1"/>
</dbReference>
<keyword evidence="4" id="KW-1185">Reference proteome</keyword>